<name>A0ABQ0UDV9_PSEAF</name>
<evidence type="ECO:0000313" key="1">
    <source>
        <dbReference type="EMBL" id="GEK76630.1"/>
    </source>
</evidence>
<reference evidence="1 2" key="1">
    <citation type="submission" date="2019-07" db="EMBL/GenBank/DDBJ databases">
        <title>Whole genome shotgun sequence of Pseudoalteromonas atlantica NBRC 103033.</title>
        <authorList>
            <person name="Hosoyama A."/>
            <person name="Uohara A."/>
            <person name="Ohji S."/>
            <person name="Ichikawa N."/>
        </authorList>
    </citation>
    <scope>NUCLEOTIDE SEQUENCE [LARGE SCALE GENOMIC DNA]</scope>
    <source>
        <strain evidence="1 2">NBRC 103033</strain>
    </source>
</reference>
<dbReference type="Proteomes" id="UP000321189">
    <property type="component" value="Unassembled WGS sequence"/>
</dbReference>
<dbReference type="RefSeq" id="WP_138578063.1">
    <property type="nucleotide sequence ID" value="NZ_BJUT01000018.1"/>
</dbReference>
<comment type="caution">
    <text evidence="1">The sequence shown here is derived from an EMBL/GenBank/DDBJ whole genome shotgun (WGS) entry which is preliminary data.</text>
</comment>
<proteinExistence type="predicted"/>
<keyword evidence="2" id="KW-1185">Reference proteome</keyword>
<accession>A0ABQ0UDV9</accession>
<dbReference type="EMBL" id="BJUT01000018">
    <property type="protein sequence ID" value="GEK76630.1"/>
    <property type="molecule type" value="Genomic_DNA"/>
</dbReference>
<organism evidence="1 2">
    <name type="scientific">Pseudoalteromonas atlantica</name>
    <name type="common">Alteromonas atlantica</name>
    <dbReference type="NCBI Taxonomy" id="288"/>
    <lineage>
        <taxon>Bacteria</taxon>
        <taxon>Pseudomonadati</taxon>
        <taxon>Pseudomonadota</taxon>
        <taxon>Gammaproteobacteria</taxon>
        <taxon>Alteromonadales</taxon>
        <taxon>Pseudoalteromonadaceae</taxon>
        <taxon>Pseudoalteromonas</taxon>
    </lineage>
</organism>
<gene>
    <name evidence="1" type="ORF">PAT01_19340</name>
</gene>
<sequence>MGIRLAMKKELMGLDNSDMLTADDVRAHLANLVKTQKEQDERGFSVISKFNDTHSRLISGDPLKKSKLEFERHRLFNEVLYTRQSVDAWLDSQTNYTNVQ</sequence>
<protein>
    <submittedName>
        <fullName evidence="1">Uncharacterized protein</fullName>
    </submittedName>
</protein>
<evidence type="ECO:0000313" key="2">
    <source>
        <dbReference type="Proteomes" id="UP000321189"/>
    </source>
</evidence>